<dbReference type="EMBL" id="JAAGKO020000002">
    <property type="protein sequence ID" value="MDI5961545.1"/>
    <property type="molecule type" value="Genomic_DNA"/>
</dbReference>
<reference evidence="2 3" key="1">
    <citation type="submission" date="2023-05" db="EMBL/GenBank/DDBJ databases">
        <title>Streptantibioticus silvisoli sp. nov., acidotolerant actinomycetes 1 from pine litter.</title>
        <authorList>
            <person name="Swiecimska M."/>
            <person name="Golinska P."/>
            <person name="Sangal V."/>
            <person name="Wachnowicz B."/>
            <person name="Goodfellow M."/>
        </authorList>
    </citation>
    <scope>NUCLEOTIDE SEQUENCE</scope>
    <source>
        <strain evidence="2">SL13</strain>
        <strain evidence="1 3">SL54</strain>
    </source>
</reference>
<comment type="caution">
    <text evidence="2">The sequence shown here is derived from an EMBL/GenBank/DDBJ whole genome shotgun (WGS) entry which is preliminary data.</text>
</comment>
<dbReference type="RefSeq" id="WP_271317259.1">
    <property type="nucleotide sequence ID" value="NZ_JAAGKO020000002.1"/>
</dbReference>
<dbReference type="GO" id="GO:0047617">
    <property type="term" value="F:fatty acyl-CoA hydrolase activity"/>
    <property type="evidence" value="ECO:0007669"/>
    <property type="project" value="TreeGrafter"/>
</dbReference>
<dbReference type="EMBL" id="JABXJJ020000002">
    <property type="protein sequence ID" value="MDI5968127.1"/>
    <property type="molecule type" value="Genomic_DNA"/>
</dbReference>
<evidence type="ECO:0000313" key="1">
    <source>
        <dbReference type="EMBL" id="MDI5961545.1"/>
    </source>
</evidence>
<protein>
    <submittedName>
        <fullName evidence="2">Acyl-CoA thioester hydrolase/BAAT C-terminal domain-containing protein</fullName>
    </submittedName>
</protein>
<accession>A0AA90K7C4</accession>
<evidence type="ECO:0000313" key="3">
    <source>
        <dbReference type="Proteomes" id="UP001156398"/>
    </source>
</evidence>
<keyword evidence="3" id="KW-1185">Reference proteome</keyword>
<dbReference type="GO" id="GO:0006631">
    <property type="term" value="P:fatty acid metabolic process"/>
    <property type="evidence" value="ECO:0007669"/>
    <property type="project" value="TreeGrafter"/>
</dbReference>
<dbReference type="Proteomes" id="UP001156398">
    <property type="component" value="Unassembled WGS sequence"/>
</dbReference>
<dbReference type="AlphaFoldDB" id="A0AA90K7C4"/>
<dbReference type="GO" id="GO:0006637">
    <property type="term" value="P:acyl-CoA metabolic process"/>
    <property type="evidence" value="ECO:0007669"/>
    <property type="project" value="TreeGrafter"/>
</dbReference>
<dbReference type="Gene3D" id="3.40.50.1820">
    <property type="entry name" value="alpha/beta hydrolase"/>
    <property type="match status" value="1"/>
</dbReference>
<dbReference type="InterPro" id="IPR029058">
    <property type="entry name" value="AB_hydrolase_fold"/>
</dbReference>
<gene>
    <name evidence="1" type="ORF">POF43_002205</name>
    <name evidence="2" type="ORF">POF50_001980</name>
</gene>
<keyword evidence="2" id="KW-0378">Hydrolase</keyword>
<dbReference type="PANTHER" id="PTHR10824:SF4">
    <property type="entry name" value="ACYL-COENZYME A THIOESTERASE 1-LIKE"/>
    <property type="match status" value="1"/>
</dbReference>
<dbReference type="PANTHER" id="PTHR10824">
    <property type="entry name" value="ACYL-COENZYME A THIOESTERASE-RELATED"/>
    <property type="match status" value="1"/>
</dbReference>
<evidence type="ECO:0000313" key="2">
    <source>
        <dbReference type="EMBL" id="MDI5968127.1"/>
    </source>
</evidence>
<dbReference type="SUPFAM" id="SSF53474">
    <property type="entry name" value="alpha/beta-Hydrolases"/>
    <property type="match status" value="1"/>
</dbReference>
<proteinExistence type="predicted"/>
<organism evidence="2">
    <name type="scientific">Streptantibioticus silvisoli</name>
    <dbReference type="NCBI Taxonomy" id="2705255"/>
    <lineage>
        <taxon>Bacteria</taxon>
        <taxon>Bacillati</taxon>
        <taxon>Actinomycetota</taxon>
        <taxon>Actinomycetes</taxon>
        <taxon>Kitasatosporales</taxon>
        <taxon>Streptomycetaceae</taxon>
        <taxon>Streptantibioticus</taxon>
    </lineage>
</organism>
<name>A0AA90K7C4_9ACTN</name>
<sequence length="237" mass="24610">MPDPVERETTAPWPGLLVRPAGGAAAGVLVLSGSSGRLERERARLLARAGLVALAIRWFGGPGQSPGICEIPLETFAAGLATLRAHGAGRVGVLGVSKGAEAALALAVRDPSVDAVVALSPTGTVWGNVGPGTDGASRPYRSCWTWRGVPLPFVPPVDGWTPDEPQDGPVSILGWYERSLLAYADRAVAARLRVEDAAADLLLVAGGDDLMWPSLPAAKALAVGSGHGGRRRRLRLR</sequence>